<dbReference type="RefSeq" id="XP_005646485.1">
    <property type="nucleotide sequence ID" value="XM_005646428.1"/>
</dbReference>
<dbReference type="EMBL" id="AGSI01000011">
    <property type="protein sequence ID" value="EIE21941.1"/>
    <property type="molecule type" value="Genomic_DNA"/>
</dbReference>
<keyword evidence="3" id="KW-0863">Zinc-finger</keyword>
<dbReference type="GeneID" id="17039926"/>
<dbReference type="InterPro" id="IPR011011">
    <property type="entry name" value="Znf_FYVE_PHD"/>
</dbReference>
<organism evidence="6 7">
    <name type="scientific">Coccomyxa subellipsoidea (strain C-169)</name>
    <name type="common">Green microalga</name>
    <dbReference type="NCBI Taxonomy" id="574566"/>
    <lineage>
        <taxon>Eukaryota</taxon>
        <taxon>Viridiplantae</taxon>
        <taxon>Chlorophyta</taxon>
        <taxon>core chlorophytes</taxon>
        <taxon>Trebouxiophyceae</taxon>
        <taxon>Trebouxiophyceae incertae sedis</taxon>
        <taxon>Coccomyxaceae</taxon>
        <taxon>Coccomyxa</taxon>
        <taxon>Coccomyxa subellipsoidea</taxon>
    </lineage>
</organism>
<sequence length="118" mass="13403">MERDKQDDRVDGIKTFSCCLCGLTAPFESFGRSLGDHSRSSNKSKIILLEDSYLRQDPFASRSRPLFLGAHCSLCQKMVCSSCSLFYTRRFCKPCALLHRKAFPPELQLAETRIFQSA</sequence>
<dbReference type="InterPro" id="IPR018785">
    <property type="entry name" value="CDPF1_dom"/>
</dbReference>
<evidence type="ECO:0000256" key="2">
    <source>
        <dbReference type="ARBA" id="ARBA00014801"/>
    </source>
</evidence>
<evidence type="ECO:0000256" key="1">
    <source>
        <dbReference type="ARBA" id="ARBA00007917"/>
    </source>
</evidence>
<dbReference type="InterPro" id="IPR042426">
    <property type="entry name" value="CDPF1"/>
</dbReference>
<feature type="domain" description="Cysteine-rich DPF motif" evidence="5">
    <location>
        <begin position="16"/>
        <end position="108"/>
    </location>
</feature>
<keyword evidence="4" id="KW-0862">Zinc</keyword>
<comment type="similarity">
    <text evidence="1">Belongs to the CDPF1 family.</text>
</comment>
<proteinExistence type="inferred from homology"/>
<comment type="caution">
    <text evidence="6">The sequence shown here is derived from an EMBL/GenBank/DDBJ whole genome shotgun (WGS) entry which is preliminary data.</text>
</comment>
<keyword evidence="7" id="KW-1185">Reference proteome</keyword>
<dbReference type="SUPFAM" id="SSF57903">
    <property type="entry name" value="FYVE/PHD zinc finger"/>
    <property type="match status" value="1"/>
</dbReference>
<evidence type="ECO:0000313" key="6">
    <source>
        <dbReference type="EMBL" id="EIE21941.1"/>
    </source>
</evidence>
<protein>
    <recommendedName>
        <fullName evidence="2">Cysteine-rich DPF motif domain-containing protein 1</fullName>
    </recommendedName>
</protein>
<dbReference type="Proteomes" id="UP000007264">
    <property type="component" value="Unassembled WGS sequence"/>
</dbReference>
<dbReference type="PRINTS" id="PR01995">
    <property type="entry name" value="UPF0595"/>
</dbReference>
<keyword evidence="3" id="KW-0479">Metal-binding</keyword>
<evidence type="ECO:0000259" key="5">
    <source>
        <dbReference type="Pfam" id="PF10170"/>
    </source>
</evidence>
<name>I0YU72_COCSC</name>
<dbReference type="GO" id="GO:0008270">
    <property type="term" value="F:zinc ion binding"/>
    <property type="evidence" value="ECO:0007669"/>
    <property type="project" value="UniProtKB-KW"/>
</dbReference>
<reference evidence="6 7" key="1">
    <citation type="journal article" date="2012" name="Genome Biol.">
        <title>The genome of the polar eukaryotic microalga coccomyxa subellipsoidea reveals traits of cold adaptation.</title>
        <authorList>
            <person name="Blanc G."/>
            <person name="Agarkova I."/>
            <person name="Grimwood J."/>
            <person name="Kuo A."/>
            <person name="Brueggeman A."/>
            <person name="Dunigan D."/>
            <person name="Gurnon J."/>
            <person name="Ladunga I."/>
            <person name="Lindquist E."/>
            <person name="Lucas S."/>
            <person name="Pangilinan J."/>
            <person name="Proschold T."/>
            <person name="Salamov A."/>
            <person name="Schmutz J."/>
            <person name="Weeks D."/>
            <person name="Yamada T."/>
            <person name="Claverie J.M."/>
            <person name="Grigoriev I."/>
            <person name="Van Etten J."/>
            <person name="Lomsadze A."/>
            <person name="Borodovsky M."/>
        </authorList>
    </citation>
    <scope>NUCLEOTIDE SEQUENCE [LARGE SCALE GENOMIC DNA]</scope>
    <source>
        <strain evidence="6 7">C-169</strain>
    </source>
</reference>
<evidence type="ECO:0000313" key="7">
    <source>
        <dbReference type="Proteomes" id="UP000007264"/>
    </source>
</evidence>
<accession>I0YU72</accession>
<evidence type="ECO:0000256" key="4">
    <source>
        <dbReference type="ARBA" id="ARBA00022833"/>
    </source>
</evidence>
<dbReference type="eggNOG" id="KOG4543">
    <property type="taxonomic scope" value="Eukaryota"/>
</dbReference>
<dbReference type="KEGG" id="csl:COCSUDRAFT_33587"/>
<gene>
    <name evidence="6" type="ORF">COCSUDRAFT_33587</name>
</gene>
<dbReference type="PANTHER" id="PTHR31849:SF1">
    <property type="entry name" value="CYSTEINE-RICH DPF MOTIF DOMAIN-CONTAINING PROTEIN 1"/>
    <property type="match status" value="1"/>
</dbReference>
<evidence type="ECO:0000256" key="3">
    <source>
        <dbReference type="ARBA" id="ARBA00022771"/>
    </source>
</evidence>
<dbReference type="PANTHER" id="PTHR31849">
    <property type="entry name" value="CYSTEINE-RICH PDF MOTIF DOMAIN-CONTAINING PROTEIN 1"/>
    <property type="match status" value="1"/>
</dbReference>
<dbReference type="Pfam" id="PF10170">
    <property type="entry name" value="C6_DPF"/>
    <property type="match status" value="1"/>
</dbReference>
<dbReference type="AlphaFoldDB" id="I0YU72"/>
<dbReference type="OrthoDB" id="191995at2759"/>